<accession>A0A1L7RM34</accession>
<sequence length="351" mass="39239">MIRCYVRVSRTGNSLRRPHGFWPGPCVESLFEALVISRVATRCTVIVPDVTTAGLVRPLIPAELDCTVVVSGIYGNSESYYYALMLALDEAEPADVVYMVEDDYLHSGPIGDYIADGYSLNPAGYVTLYDDPLYYFVSADVPAPERSTVIHVGSESHWCDSSSTTMTFAAAAWVLRRDWRLHCDCLVLNSKPRDREMWDSLGREGHRLIRRIPGAASHVEITAAGMYSDTFRPDTRRGAQGSRWSTTIGPQDTPLILCSRSLRRDSMGTVARYGNVIEWCDDEHVLGQADYAVITAADKALFDSSTRARAHSIRAVFIEDMKHRGRLYGGRDYPLEMIDQVMNRTRLGGEH</sequence>
<protein>
    <submittedName>
        <fullName evidence="1">Uncharacterized protein</fullName>
    </submittedName>
</protein>
<organism evidence="1">
    <name type="scientific">Actinomyces succiniciruminis</name>
    <dbReference type="NCBI Taxonomy" id="1522002"/>
    <lineage>
        <taxon>Bacteria</taxon>
        <taxon>Bacillati</taxon>
        <taxon>Actinomycetota</taxon>
        <taxon>Actinomycetes</taxon>
        <taxon>Actinomycetales</taxon>
        <taxon>Actinomycetaceae</taxon>
        <taxon>Actinomyces</taxon>
    </lineage>
</organism>
<gene>
    <name evidence="1" type="ORF">AAM4_2407</name>
</gene>
<reference evidence="1" key="1">
    <citation type="submission" date="2014-07" db="EMBL/GenBank/DDBJ databases">
        <authorList>
            <person name="Zhang J.E."/>
            <person name="Yang H."/>
            <person name="Guo J."/>
            <person name="Deng Z."/>
            <person name="Luo H."/>
            <person name="Luo M."/>
            <person name="Zhao B."/>
        </authorList>
    </citation>
    <scope>NUCLEOTIDE SEQUENCE</scope>
    <source>
        <strain evidence="1">AM4</strain>
    </source>
</reference>
<evidence type="ECO:0000313" key="1">
    <source>
        <dbReference type="EMBL" id="CED92239.1"/>
    </source>
</evidence>
<dbReference type="AlphaFoldDB" id="A0A1L7RM34"/>
<proteinExistence type="predicted"/>
<dbReference type="EMBL" id="LK995535">
    <property type="protein sequence ID" value="CED92239.1"/>
    <property type="molecule type" value="Genomic_DNA"/>
</dbReference>
<name>A0A1L7RM34_9ACTO</name>